<dbReference type="PANTHER" id="PTHR11849:SF10">
    <property type="entry name" value="ETS-RELATED TRANSCRIPTION FACTOR ELF-2"/>
    <property type="match status" value="1"/>
</dbReference>
<dbReference type="InterPro" id="IPR000418">
    <property type="entry name" value="Ets_dom"/>
</dbReference>
<feature type="region of interest" description="Disordered" evidence="10">
    <location>
        <begin position="244"/>
        <end position="278"/>
    </location>
</feature>
<keyword evidence="8 9" id="KW-0539">Nucleus</keyword>
<keyword evidence="13" id="KW-1185">Reference proteome</keyword>
<evidence type="ECO:0000256" key="10">
    <source>
        <dbReference type="SAM" id="MobiDB-lite"/>
    </source>
</evidence>
<proteinExistence type="inferred from homology"/>
<evidence type="ECO:0000313" key="13">
    <source>
        <dbReference type="Proteomes" id="UP000830375"/>
    </source>
</evidence>
<evidence type="ECO:0000256" key="1">
    <source>
        <dbReference type="ARBA" id="ARBA00004123"/>
    </source>
</evidence>
<dbReference type="SMART" id="SM00413">
    <property type="entry name" value="ETS"/>
    <property type="match status" value="1"/>
</dbReference>
<accession>A0ABQ8N3J3</accession>
<comment type="similarity">
    <text evidence="2 9">Belongs to the ETS family.</text>
</comment>
<keyword evidence="6" id="KW-0010">Activator</keyword>
<reference evidence="12 13" key="1">
    <citation type="submission" date="2022-01" db="EMBL/GenBank/DDBJ databases">
        <title>A high-quality chromosome-level genome assembly of rohu carp, Labeo rohita.</title>
        <authorList>
            <person name="Arick M.A. II"/>
            <person name="Hsu C.-Y."/>
            <person name="Magbanua Z."/>
            <person name="Pechanova O."/>
            <person name="Grover C."/>
            <person name="Miller E."/>
            <person name="Thrash A."/>
            <person name="Ezzel L."/>
            <person name="Alam S."/>
            <person name="Benzie J."/>
            <person name="Hamilton M."/>
            <person name="Karsi A."/>
            <person name="Lawrence M.L."/>
            <person name="Peterson D.G."/>
        </authorList>
    </citation>
    <scope>NUCLEOTIDE SEQUENCE [LARGE SCALE GENOMIC DNA]</scope>
    <source>
        <strain evidence="13">BAU-BD-2019</strain>
        <tissue evidence="12">Blood</tissue>
    </source>
</reference>
<evidence type="ECO:0000256" key="8">
    <source>
        <dbReference type="ARBA" id="ARBA00023242"/>
    </source>
</evidence>
<dbReference type="InterPro" id="IPR036390">
    <property type="entry name" value="WH_DNA-bd_sf"/>
</dbReference>
<sequence>MPVRKAPTIKSEFPVEPDRESGRADSGGAVVEYVTAVDDHLPEEGVYEVEGEIEGEVEGEAEYPAVIVEPVPSARLEQGFAAQVLVYDDETYLMQGVAEEQEVETEVLETGSVRAVEFVEISCGGGVICESQCESAPLDETWRRRCMRDPLTSSICLSEQWKHQFMALCNALIKPLRLLKLFCTWTLPPACVETEAQVFVPPCVNTSEFLHAAMRPDVLTETVVEVSTEDSEPMEVVTVLQEPEMLETEPTKRRKSGRKPKPHHISNGSPDLGIKKKSREGKGSTYLWEFLLDLLQDKNTCPRYIKWTQREKGIFKLVDSKAVSKLWGKHKNKPDMNYETMGRALRLVYQFKEMPKDIVVIDDDKCDPGDDVIGEKTYERVPPSSDTLLATDLSKTPAILRGGGRTVVHPGSPKAKAALTATPVQRIVTVSASTDPSQPSHATIIPNANAPRTVRVAMQVPVVMTNSLGQKISTVAVQSANPSLLTTAPTNTGSGAGANAPKVLIQTMPTMVPATAENGDKITVQLAKIITIPATQLTQCQLQAKPGTPTGINLMGTPLAVRALTPVSVAPGTQVVRLAVPAQQSPAQAKTQVPVSIQTQTQIPISVQTASTPVQIQIQQSQLSPKAKIVQTSESKPDSTSAEQPEQDNPTQVAAAVVLVEEGSNPQSEAES</sequence>
<dbReference type="InterPro" id="IPR046328">
    <property type="entry name" value="ETS_fam"/>
</dbReference>
<feature type="compositionally biased region" description="Basic residues" evidence="10">
    <location>
        <begin position="252"/>
        <end position="264"/>
    </location>
</feature>
<dbReference type="PROSITE" id="PS00345">
    <property type="entry name" value="ETS_DOMAIN_1"/>
    <property type="match status" value="1"/>
</dbReference>
<evidence type="ECO:0000256" key="4">
    <source>
        <dbReference type="ARBA" id="ARBA00023015"/>
    </source>
</evidence>
<evidence type="ECO:0000256" key="2">
    <source>
        <dbReference type="ARBA" id="ARBA00005562"/>
    </source>
</evidence>
<keyword evidence="7" id="KW-0804">Transcription</keyword>
<feature type="compositionally biased region" description="Polar residues" evidence="10">
    <location>
        <begin position="625"/>
        <end position="652"/>
    </location>
</feature>
<evidence type="ECO:0000256" key="5">
    <source>
        <dbReference type="ARBA" id="ARBA00023125"/>
    </source>
</evidence>
<evidence type="ECO:0000313" key="12">
    <source>
        <dbReference type="EMBL" id="KAI2668698.1"/>
    </source>
</evidence>
<dbReference type="PRINTS" id="PR00454">
    <property type="entry name" value="ETSDOMAIN"/>
</dbReference>
<comment type="subcellular location">
    <subcellularLocation>
        <location evidence="1 9">Nucleus</location>
    </subcellularLocation>
</comment>
<evidence type="ECO:0000256" key="9">
    <source>
        <dbReference type="RuleBase" id="RU004019"/>
    </source>
</evidence>
<dbReference type="EMBL" id="JACTAM010000001">
    <property type="protein sequence ID" value="KAI2668698.1"/>
    <property type="molecule type" value="Genomic_DNA"/>
</dbReference>
<dbReference type="InterPro" id="IPR036388">
    <property type="entry name" value="WH-like_DNA-bd_sf"/>
</dbReference>
<feature type="domain" description="ETS" evidence="11">
    <location>
        <begin position="285"/>
        <end position="356"/>
    </location>
</feature>
<protein>
    <submittedName>
        <fullName evidence="12">ETS-related transcription factor Elf-2</fullName>
    </submittedName>
</protein>
<keyword evidence="5 9" id="KW-0238">DNA-binding</keyword>
<keyword evidence="3" id="KW-0597">Phosphoprotein</keyword>
<evidence type="ECO:0000256" key="3">
    <source>
        <dbReference type="ARBA" id="ARBA00022553"/>
    </source>
</evidence>
<keyword evidence="4" id="KW-0805">Transcription regulation</keyword>
<feature type="region of interest" description="Disordered" evidence="10">
    <location>
        <begin position="1"/>
        <end position="26"/>
    </location>
</feature>
<gene>
    <name evidence="12" type="ORF">H4Q32_005470</name>
</gene>
<evidence type="ECO:0000256" key="7">
    <source>
        <dbReference type="ARBA" id="ARBA00023163"/>
    </source>
</evidence>
<comment type="caution">
    <text evidence="12">The sequence shown here is derived from an EMBL/GenBank/DDBJ whole genome shotgun (WGS) entry which is preliminary data.</text>
</comment>
<dbReference type="PROSITE" id="PS50061">
    <property type="entry name" value="ETS_DOMAIN_3"/>
    <property type="match status" value="1"/>
</dbReference>
<feature type="region of interest" description="Disordered" evidence="10">
    <location>
        <begin position="625"/>
        <end position="654"/>
    </location>
</feature>
<evidence type="ECO:0000259" key="11">
    <source>
        <dbReference type="PROSITE" id="PS50061"/>
    </source>
</evidence>
<dbReference type="PANTHER" id="PTHR11849">
    <property type="entry name" value="ETS"/>
    <property type="match status" value="1"/>
</dbReference>
<evidence type="ECO:0000256" key="6">
    <source>
        <dbReference type="ARBA" id="ARBA00023159"/>
    </source>
</evidence>
<dbReference type="Proteomes" id="UP000830375">
    <property type="component" value="Unassembled WGS sequence"/>
</dbReference>
<dbReference type="InterPro" id="IPR022084">
    <property type="entry name" value="TF_Elf_N"/>
</dbReference>
<organism evidence="12 13">
    <name type="scientific">Labeo rohita</name>
    <name type="common">Indian major carp</name>
    <name type="synonym">Cyprinus rohita</name>
    <dbReference type="NCBI Taxonomy" id="84645"/>
    <lineage>
        <taxon>Eukaryota</taxon>
        <taxon>Metazoa</taxon>
        <taxon>Chordata</taxon>
        <taxon>Craniata</taxon>
        <taxon>Vertebrata</taxon>
        <taxon>Euteleostomi</taxon>
        <taxon>Actinopterygii</taxon>
        <taxon>Neopterygii</taxon>
        <taxon>Teleostei</taxon>
        <taxon>Ostariophysi</taxon>
        <taxon>Cypriniformes</taxon>
        <taxon>Cyprinidae</taxon>
        <taxon>Labeoninae</taxon>
        <taxon>Labeonini</taxon>
        <taxon>Labeo</taxon>
    </lineage>
</organism>
<dbReference type="Gene3D" id="1.10.10.10">
    <property type="entry name" value="Winged helix-like DNA-binding domain superfamily/Winged helix DNA-binding domain"/>
    <property type="match status" value="1"/>
</dbReference>
<name>A0ABQ8N3J3_LABRO</name>
<dbReference type="SUPFAM" id="SSF46785">
    <property type="entry name" value="Winged helix' DNA-binding domain"/>
    <property type="match status" value="1"/>
</dbReference>
<dbReference type="Pfam" id="PF12310">
    <property type="entry name" value="Elf-1_N"/>
    <property type="match status" value="1"/>
</dbReference>
<dbReference type="Pfam" id="PF00178">
    <property type="entry name" value="Ets"/>
    <property type="match status" value="1"/>
</dbReference>